<comment type="catalytic activity">
    <reaction evidence="9 10">
        <text>ATP + H2O = ADP + phosphate + H(+)</text>
        <dbReference type="Rhea" id="RHEA:13065"/>
        <dbReference type="ChEBI" id="CHEBI:15377"/>
        <dbReference type="ChEBI" id="CHEBI:15378"/>
        <dbReference type="ChEBI" id="CHEBI:30616"/>
        <dbReference type="ChEBI" id="CHEBI:43474"/>
        <dbReference type="ChEBI" id="CHEBI:456216"/>
        <dbReference type="EC" id="3.6.4.12"/>
    </reaction>
</comment>
<dbReference type="InterPro" id="IPR012340">
    <property type="entry name" value="NA-bd_OB-fold"/>
</dbReference>
<dbReference type="Gene3D" id="2.40.50.360">
    <property type="entry name" value="RuvB-like helicase, domain II"/>
    <property type="match status" value="1"/>
</dbReference>
<dbReference type="AlphaFoldDB" id="J8ZYV3"/>
<name>J8ZYV3_EDHAE</name>
<evidence type="ECO:0000256" key="3">
    <source>
        <dbReference type="ARBA" id="ARBA00022741"/>
    </source>
</evidence>
<gene>
    <name evidence="12" type="ORF">EDEG_00951</name>
</gene>
<dbReference type="InterPro" id="IPR027238">
    <property type="entry name" value="RuvB-like"/>
</dbReference>
<dbReference type="Gene3D" id="3.40.50.300">
    <property type="entry name" value="P-loop containing nucleotide triphosphate hydrolases"/>
    <property type="match status" value="1"/>
</dbReference>
<keyword evidence="10" id="KW-0227">DNA damage</keyword>
<evidence type="ECO:0000256" key="6">
    <source>
        <dbReference type="ARBA" id="ARBA00022840"/>
    </source>
</evidence>
<evidence type="ECO:0000256" key="7">
    <source>
        <dbReference type="ARBA" id="ARBA00022853"/>
    </source>
</evidence>
<evidence type="ECO:0000256" key="1">
    <source>
        <dbReference type="ARBA" id="ARBA00004123"/>
    </source>
</evidence>
<evidence type="ECO:0000256" key="9">
    <source>
        <dbReference type="ARBA" id="ARBA00047995"/>
    </source>
</evidence>
<comment type="caution">
    <text evidence="12">The sequence shown here is derived from an EMBL/GenBank/DDBJ whole genome shotgun (WGS) entry which is preliminary data.</text>
</comment>
<dbReference type="GO" id="GO:0003678">
    <property type="term" value="F:DNA helicase activity"/>
    <property type="evidence" value="ECO:0007669"/>
    <property type="project" value="UniProtKB-EC"/>
</dbReference>
<keyword evidence="4 10" id="KW-0378">Hydrolase</keyword>
<dbReference type="GO" id="GO:0005524">
    <property type="term" value="F:ATP binding"/>
    <property type="evidence" value="ECO:0007669"/>
    <property type="project" value="UniProtKB-KW"/>
</dbReference>
<dbReference type="GO" id="GO:0006281">
    <property type="term" value="P:DNA repair"/>
    <property type="evidence" value="ECO:0007669"/>
    <property type="project" value="UniProtKB-KW"/>
</dbReference>
<dbReference type="FunCoup" id="J8ZYV3">
    <property type="interactions" value="311"/>
</dbReference>
<dbReference type="EMBL" id="AFBI03000012">
    <property type="protein sequence ID" value="EJW04858.1"/>
    <property type="molecule type" value="Genomic_DNA"/>
</dbReference>
<dbReference type="OrthoDB" id="10060499at2759"/>
<dbReference type="SMART" id="SM00382">
    <property type="entry name" value="AAA"/>
    <property type="match status" value="1"/>
</dbReference>
<dbReference type="HOGENOM" id="CLU_028311_1_1_1"/>
<keyword evidence="3 10" id="KW-0547">Nucleotide-binding</keyword>
<dbReference type="InterPro" id="IPR042487">
    <property type="entry name" value="RuvBL1/2_DNA/RNA_bd_dom"/>
</dbReference>
<evidence type="ECO:0000256" key="8">
    <source>
        <dbReference type="ARBA" id="ARBA00023242"/>
    </source>
</evidence>
<evidence type="ECO:0000259" key="11">
    <source>
        <dbReference type="SMART" id="SM00382"/>
    </source>
</evidence>
<dbReference type="GO" id="GO:0016887">
    <property type="term" value="F:ATP hydrolysis activity"/>
    <property type="evidence" value="ECO:0007669"/>
    <property type="project" value="RHEA"/>
</dbReference>
<evidence type="ECO:0000256" key="5">
    <source>
        <dbReference type="ARBA" id="ARBA00022806"/>
    </source>
</evidence>
<dbReference type="STRING" id="1003232.J8ZYV3"/>
<dbReference type="Pfam" id="PF06068">
    <property type="entry name" value="TIP49"/>
    <property type="match status" value="1"/>
</dbReference>
<keyword evidence="13" id="KW-1185">Reference proteome</keyword>
<organism evidence="12 13">
    <name type="scientific">Edhazardia aedis (strain USNM 41457)</name>
    <name type="common">Microsporidian parasite</name>
    <dbReference type="NCBI Taxonomy" id="1003232"/>
    <lineage>
        <taxon>Eukaryota</taxon>
        <taxon>Fungi</taxon>
        <taxon>Fungi incertae sedis</taxon>
        <taxon>Microsporidia</taxon>
        <taxon>Edhazardia</taxon>
    </lineage>
</organism>
<dbReference type="InParanoid" id="J8ZYV3"/>
<protein>
    <recommendedName>
        <fullName evidence="10">RuvB-like helicase</fullName>
        <ecNumber evidence="10">3.6.4.12</ecNumber>
    </recommendedName>
</protein>
<comment type="function">
    <text evidence="10">DNA helicase participates in several chromatin remodeling complexes, including the SWR1 and the INO80 complexes.</text>
</comment>
<dbReference type="OMA" id="AMGICGQ"/>
<reference evidence="12 13" key="1">
    <citation type="submission" date="2011-08" db="EMBL/GenBank/DDBJ databases">
        <authorList>
            <person name="Liu Z.J."/>
            <person name="Shi F.L."/>
            <person name="Lu J.Q."/>
            <person name="Li M."/>
            <person name="Wang Z.L."/>
        </authorList>
    </citation>
    <scope>NUCLEOTIDE SEQUENCE [LARGE SCALE GENOMIC DNA]</scope>
    <source>
        <strain evidence="12 13">USNM 41457</strain>
    </source>
</reference>
<keyword evidence="5 10" id="KW-0347">Helicase</keyword>
<evidence type="ECO:0000256" key="4">
    <source>
        <dbReference type="ARBA" id="ARBA00022801"/>
    </source>
</evidence>
<evidence type="ECO:0000313" key="13">
    <source>
        <dbReference type="Proteomes" id="UP000003163"/>
    </source>
</evidence>
<dbReference type="InterPro" id="IPR027417">
    <property type="entry name" value="P-loop_NTPase"/>
</dbReference>
<feature type="domain" description="AAA+ ATPase" evidence="11">
    <location>
        <begin position="53"/>
        <end position="342"/>
    </location>
</feature>
<evidence type="ECO:0000313" key="12">
    <source>
        <dbReference type="EMBL" id="EJW04858.1"/>
    </source>
</evidence>
<dbReference type="InterPro" id="IPR003593">
    <property type="entry name" value="AAA+_ATPase"/>
</dbReference>
<dbReference type="FunFam" id="2.40.50.360:FF:000001">
    <property type="entry name" value="RuvB-like helicase"/>
    <property type="match status" value="1"/>
</dbReference>
<dbReference type="GO" id="GO:0006325">
    <property type="term" value="P:chromatin organization"/>
    <property type="evidence" value="ECO:0007669"/>
    <property type="project" value="UniProtKB-KW"/>
</dbReference>
<accession>J8ZYV3</accession>
<dbReference type="VEuPathDB" id="MicrosporidiaDB:EDEG_00951"/>
<sequence length="417" mass="47175">MSRKLPLLYSHIKGLGIDEKHQPQSSLNTIIGQENARKAASIIVEMVRQNRFSGHGIFIVGPSGCGKTALAYAMSQEIGCEIPFNIISSTEITSSEINKSEALMQYARMSTKIIIKEIKDIYEGEVVSISIVEDDTVVNKGEGRILFAKLELRTSKECLEVKISPLLYEMYENENIDIGDIIYIESNSGVLKKIGRCEQFLNETEIEAENYVPLPKTEVMRRRELWREVTLHEMDESNSRPTGSDPISSFNRMLNSKKPEISDFIRNNINDVVNEYVKNGNCNVIKGVLFIEDADLLDAHCISSINKILDGILSPIIILSMNKVDENNVPIFTVPKELLNRFLIIQMCKNTKENQKTILKAHLIAEKMEIDDETFEYLSTISLRQVIGLIPLLKTIPEDLSKHNVQKLFSSFCLSDQ</sequence>
<keyword evidence="8 10" id="KW-0539">Nucleus</keyword>
<keyword evidence="6 10" id="KW-0067">ATP-binding</keyword>
<comment type="subcellular location">
    <subcellularLocation>
        <location evidence="1 10">Nucleus</location>
    </subcellularLocation>
</comment>
<dbReference type="InterPro" id="IPR010339">
    <property type="entry name" value="TIP49_P-loop"/>
</dbReference>
<keyword evidence="7 10" id="KW-0156">Chromatin regulator</keyword>
<evidence type="ECO:0000256" key="10">
    <source>
        <dbReference type="RuleBase" id="RU363048"/>
    </source>
</evidence>
<dbReference type="EC" id="3.6.4.12" evidence="10"/>
<proteinExistence type="inferred from homology"/>
<evidence type="ECO:0000256" key="2">
    <source>
        <dbReference type="ARBA" id="ARBA00007519"/>
    </source>
</evidence>
<keyword evidence="10" id="KW-0234">DNA repair</keyword>
<keyword evidence="10" id="KW-0804">Transcription</keyword>
<dbReference type="GO" id="GO:0005634">
    <property type="term" value="C:nucleus"/>
    <property type="evidence" value="ECO:0007669"/>
    <property type="project" value="UniProtKB-SubCell"/>
</dbReference>
<dbReference type="SUPFAM" id="SSF50249">
    <property type="entry name" value="Nucleic acid-binding proteins"/>
    <property type="match status" value="1"/>
</dbReference>
<reference evidence="13" key="2">
    <citation type="submission" date="2015-07" db="EMBL/GenBank/DDBJ databases">
        <title>Contrasting host-pathogen interactions and genome evolution in two generalist and specialist microsporidian pathogens of mosquitoes.</title>
        <authorList>
            <consortium name="The Broad Institute Genomics Platform"/>
            <consortium name="The Broad Institute Genome Sequencing Center for Infectious Disease"/>
            <person name="Cuomo C.A."/>
            <person name="Sanscrainte N.D."/>
            <person name="Goldberg J.M."/>
            <person name="Heiman D."/>
            <person name="Young S."/>
            <person name="Zeng Q."/>
            <person name="Becnel J.J."/>
            <person name="Birren B.W."/>
        </authorList>
    </citation>
    <scope>NUCLEOTIDE SEQUENCE [LARGE SCALE GENOMIC DNA]</scope>
    <source>
        <strain evidence="13">USNM 41457</strain>
    </source>
</reference>
<dbReference type="SUPFAM" id="SSF52540">
    <property type="entry name" value="P-loop containing nucleoside triphosphate hydrolases"/>
    <property type="match status" value="1"/>
</dbReference>
<dbReference type="PANTHER" id="PTHR11093">
    <property type="entry name" value="RUVB-RELATED REPTIN AND PONTIN"/>
    <property type="match status" value="1"/>
</dbReference>
<keyword evidence="10" id="KW-0805">Transcription regulation</keyword>
<dbReference type="Proteomes" id="UP000003163">
    <property type="component" value="Unassembled WGS sequence"/>
</dbReference>
<comment type="similarity">
    <text evidence="2 10">Belongs to the RuvB family.</text>
</comment>